<dbReference type="Pfam" id="PF00672">
    <property type="entry name" value="HAMP"/>
    <property type="match status" value="1"/>
</dbReference>
<dbReference type="InterPro" id="IPR005467">
    <property type="entry name" value="His_kinase_dom"/>
</dbReference>
<evidence type="ECO:0000256" key="6">
    <source>
        <dbReference type="ARBA" id="ARBA00022679"/>
    </source>
</evidence>
<feature type="domain" description="Histidine kinase" evidence="15">
    <location>
        <begin position="293"/>
        <end position="513"/>
    </location>
</feature>
<dbReference type="SUPFAM" id="SSF47384">
    <property type="entry name" value="Homodimeric domain of signal transducing histidine kinase"/>
    <property type="match status" value="1"/>
</dbReference>
<dbReference type="PROSITE" id="PS50885">
    <property type="entry name" value="HAMP"/>
    <property type="match status" value="1"/>
</dbReference>
<dbReference type="OrthoDB" id="335833at2"/>
<dbReference type="FunFam" id="3.30.565.10:FF:000006">
    <property type="entry name" value="Sensor histidine kinase WalK"/>
    <property type="match status" value="1"/>
</dbReference>
<dbReference type="Pfam" id="PF02518">
    <property type="entry name" value="HATPase_c"/>
    <property type="match status" value="1"/>
</dbReference>
<evidence type="ECO:0000256" key="7">
    <source>
        <dbReference type="ARBA" id="ARBA00022692"/>
    </source>
</evidence>
<comment type="subcellular location">
    <subcellularLocation>
        <location evidence="2">Cell membrane</location>
        <topology evidence="2">Multi-pass membrane protein</topology>
    </subcellularLocation>
</comment>
<evidence type="ECO:0000256" key="5">
    <source>
        <dbReference type="ARBA" id="ARBA00022553"/>
    </source>
</evidence>
<feature type="transmembrane region" description="Helical" evidence="14">
    <location>
        <begin position="202"/>
        <end position="221"/>
    </location>
</feature>
<feature type="transmembrane region" description="Helical" evidence="14">
    <location>
        <begin position="12"/>
        <end position="33"/>
    </location>
</feature>
<dbReference type="InterPro" id="IPR050398">
    <property type="entry name" value="HssS/ArlS-like"/>
</dbReference>
<keyword evidence="11 14" id="KW-1133">Transmembrane helix</keyword>
<evidence type="ECO:0000256" key="3">
    <source>
        <dbReference type="ARBA" id="ARBA00012438"/>
    </source>
</evidence>
<keyword evidence="5" id="KW-0597">Phosphoprotein</keyword>
<dbReference type="InterPro" id="IPR004358">
    <property type="entry name" value="Sig_transdc_His_kin-like_C"/>
</dbReference>
<dbReference type="GO" id="GO:0005886">
    <property type="term" value="C:plasma membrane"/>
    <property type="evidence" value="ECO:0007669"/>
    <property type="project" value="UniProtKB-SubCell"/>
</dbReference>
<dbReference type="InterPro" id="IPR036890">
    <property type="entry name" value="HATPase_C_sf"/>
</dbReference>
<keyword evidence="8" id="KW-0547">Nucleotide-binding</keyword>
<name>E8LBU3_9FIRM</name>
<evidence type="ECO:0000256" key="4">
    <source>
        <dbReference type="ARBA" id="ARBA00022475"/>
    </source>
</evidence>
<keyword evidence="18" id="KW-1185">Reference proteome</keyword>
<dbReference type="HOGENOM" id="CLU_000445_89_6_9"/>
<evidence type="ECO:0000256" key="12">
    <source>
        <dbReference type="ARBA" id="ARBA00023012"/>
    </source>
</evidence>
<dbReference type="Pfam" id="PF00512">
    <property type="entry name" value="HisKA"/>
    <property type="match status" value="1"/>
</dbReference>
<evidence type="ECO:0000313" key="18">
    <source>
        <dbReference type="Proteomes" id="UP000004923"/>
    </source>
</evidence>
<evidence type="ECO:0000256" key="2">
    <source>
        <dbReference type="ARBA" id="ARBA00004651"/>
    </source>
</evidence>
<organism evidence="17 18">
    <name type="scientific">Phascolarctobacterium succinatutens YIT 12067</name>
    <dbReference type="NCBI Taxonomy" id="626939"/>
    <lineage>
        <taxon>Bacteria</taxon>
        <taxon>Bacillati</taxon>
        <taxon>Bacillota</taxon>
        <taxon>Negativicutes</taxon>
        <taxon>Acidaminococcales</taxon>
        <taxon>Acidaminococcaceae</taxon>
        <taxon>Phascolarctobacterium</taxon>
    </lineage>
</organism>
<dbReference type="InterPro" id="IPR003660">
    <property type="entry name" value="HAMP_dom"/>
</dbReference>
<keyword evidence="12" id="KW-0902">Two-component regulatory system</keyword>
<dbReference type="AlphaFoldDB" id="E8LBU3"/>
<dbReference type="PROSITE" id="PS50109">
    <property type="entry name" value="HIS_KIN"/>
    <property type="match status" value="1"/>
</dbReference>
<dbReference type="CDD" id="cd00075">
    <property type="entry name" value="HATPase"/>
    <property type="match status" value="1"/>
</dbReference>
<keyword evidence="13 14" id="KW-0472">Membrane</keyword>
<evidence type="ECO:0000256" key="10">
    <source>
        <dbReference type="ARBA" id="ARBA00022840"/>
    </source>
</evidence>
<keyword evidence="7 14" id="KW-0812">Transmembrane</keyword>
<dbReference type="Gene3D" id="3.30.565.10">
    <property type="entry name" value="Histidine kinase-like ATPase, C-terminal domain"/>
    <property type="match status" value="1"/>
</dbReference>
<dbReference type="InterPro" id="IPR036097">
    <property type="entry name" value="HisK_dim/P_sf"/>
</dbReference>
<dbReference type="SUPFAM" id="SSF55874">
    <property type="entry name" value="ATPase domain of HSP90 chaperone/DNA topoisomerase II/histidine kinase"/>
    <property type="match status" value="1"/>
</dbReference>
<accession>E8LBU3</accession>
<dbReference type="PRINTS" id="PR00344">
    <property type="entry name" value="BCTRLSENSOR"/>
</dbReference>
<dbReference type="eggNOG" id="COG5002">
    <property type="taxonomic scope" value="Bacteria"/>
</dbReference>
<dbReference type="GO" id="GO:0005524">
    <property type="term" value="F:ATP binding"/>
    <property type="evidence" value="ECO:0007669"/>
    <property type="project" value="UniProtKB-KW"/>
</dbReference>
<evidence type="ECO:0000313" key="17">
    <source>
        <dbReference type="EMBL" id="EFY05683.1"/>
    </source>
</evidence>
<dbReference type="Gene3D" id="1.10.287.130">
    <property type="match status" value="1"/>
</dbReference>
<comment type="catalytic activity">
    <reaction evidence="1">
        <text>ATP + protein L-histidine = ADP + protein N-phospho-L-histidine.</text>
        <dbReference type="EC" id="2.7.13.3"/>
    </reaction>
</comment>
<keyword evidence="9 17" id="KW-0418">Kinase</keyword>
<keyword evidence="6" id="KW-0808">Transferase</keyword>
<dbReference type="SMART" id="SM00387">
    <property type="entry name" value="HATPase_c"/>
    <property type="match status" value="1"/>
</dbReference>
<dbReference type="PANTHER" id="PTHR45528:SF1">
    <property type="entry name" value="SENSOR HISTIDINE KINASE CPXA"/>
    <property type="match status" value="1"/>
</dbReference>
<dbReference type="SUPFAM" id="SSF158472">
    <property type="entry name" value="HAMP domain-like"/>
    <property type="match status" value="1"/>
</dbReference>
<comment type="caution">
    <text evidence="17">The sequence shown here is derived from an EMBL/GenBank/DDBJ whole genome shotgun (WGS) entry which is preliminary data.</text>
</comment>
<dbReference type="SMART" id="SM00304">
    <property type="entry name" value="HAMP"/>
    <property type="match status" value="1"/>
</dbReference>
<dbReference type="Proteomes" id="UP000004923">
    <property type="component" value="Unassembled WGS sequence"/>
</dbReference>
<evidence type="ECO:0000256" key="1">
    <source>
        <dbReference type="ARBA" id="ARBA00000085"/>
    </source>
</evidence>
<dbReference type="FunFam" id="1.10.287.130:FF:000001">
    <property type="entry name" value="Two-component sensor histidine kinase"/>
    <property type="match status" value="1"/>
</dbReference>
<dbReference type="GO" id="GO:0000155">
    <property type="term" value="F:phosphorelay sensor kinase activity"/>
    <property type="evidence" value="ECO:0007669"/>
    <property type="project" value="InterPro"/>
</dbReference>
<reference evidence="17 18" key="1">
    <citation type="submission" date="2011-01" db="EMBL/GenBank/DDBJ databases">
        <authorList>
            <person name="Weinstock G."/>
            <person name="Sodergren E."/>
            <person name="Clifton S."/>
            <person name="Fulton L."/>
            <person name="Fulton B."/>
            <person name="Courtney L."/>
            <person name="Fronick C."/>
            <person name="Harrison M."/>
            <person name="Strong C."/>
            <person name="Farmer C."/>
            <person name="Delahaunty K."/>
            <person name="Markovic C."/>
            <person name="Hall O."/>
            <person name="Minx P."/>
            <person name="Tomlinson C."/>
            <person name="Mitreva M."/>
            <person name="Hou S."/>
            <person name="Chen J."/>
            <person name="Wollam A."/>
            <person name="Pepin K.H."/>
            <person name="Johnson M."/>
            <person name="Bhonagiri V."/>
            <person name="Zhang X."/>
            <person name="Suruliraj S."/>
            <person name="Warren W."/>
            <person name="Chinwalla A."/>
            <person name="Mardis E.R."/>
            <person name="Wilson R.K."/>
        </authorList>
    </citation>
    <scope>NUCLEOTIDE SEQUENCE [LARGE SCALE GENOMIC DNA]</scope>
    <source>
        <strain evidence="17 18">YIT 12067</strain>
    </source>
</reference>
<feature type="domain" description="HAMP" evidence="16">
    <location>
        <begin position="226"/>
        <end position="278"/>
    </location>
</feature>
<evidence type="ECO:0000259" key="15">
    <source>
        <dbReference type="PROSITE" id="PS50109"/>
    </source>
</evidence>
<dbReference type="CDD" id="cd00082">
    <property type="entry name" value="HisKA"/>
    <property type="match status" value="1"/>
</dbReference>
<evidence type="ECO:0000259" key="16">
    <source>
        <dbReference type="PROSITE" id="PS50885"/>
    </source>
</evidence>
<dbReference type="InterPro" id="IPR003594">
    <property type="entry name" value="HATPase_dom"/>
</dbReference>
<dbReference type="GeneID" id="78524610"/>
<keyword evidence="4" id="KW-1003">Cell membrane</keyword>
<keyword evidence="10" id="KW-0067">ATP-binding</keyword>
<dbReference type="EMBL" id="AEVN01000010">
    <property type="protein sequence ID" value="EFY05683.1"/>
    <property type="molecule type" value="Genomic_DNA"/>
</dbReference>
<dbReference type="PANTHER" id="PTHR45528">
    <property type="entry name" value="SENSOR HISTIDINE KINASE CPXA"/>
    <property type="match status" value="1"/>
</dbReference>
<dbReference type="EC" id="2.7.13.3" evidence="3"/>
<sequence>MKKSLSTRLMYSFMTIIIIVVVGITAGISYLIADYFFQIKEQELAEKGDEMGETVEAFIRLQDRDMLYRYILAVDKLVGARIWLFDDNYELLAASNYENVQETGENASMKDFLKYGAPSQQVLQESVRKLDQDMKSSNLSYRIKVILNDVYAGKSFKSQIYHPYYKEQVILVGVPYTFGKGHTGAILLIEPLSGFEKFLRNVYIYIMIVGIVAIIFSLFLVKRLSGMIIRPVLDMKDNAQAMAAGDYSHRLQVHGDDEIAELGNALNSLGKDLGDYIAKMERTEKIRRDFVANVSHELRTPITIIRGYNEAICDGMVTDTDLIQRYRGLINEETVRLERMVRELLDISRLESSDPLTVSNMDELPLAGIIRNVAEKLSVRCMKHNITINVHADDNIKILGDGDQMVQLIMILCDNALKYSPENGTVSIGANKLDDGGVLVTVSDQGKGIPEEDIPFIWERFYKVEKSHCRSVPGTGLGLAIAKEIIRVHGASAEVISKCGSGTTFEIKFPKDKVV</sequence>
<proteinExistence type="predicted"/>
<dbReference type="RefSeq" id="WP_009144700.1">
    <property type="nucleotide sequence ID" value="NZ_GL830852.1"/>
</dbReference>
<dbReference type="CDD" id="cd06225">
    <property type="entry name" value="HAMP"/>
    <property type="match status" value="1"/>
</dbReference>
<evidence type="ECO:0000256" key="14">
    <source>
        <dbReference type="SAM" id="Phobius"/>
    </source>
</evidence>
<evidence type="ECO:0000256" key="9">
    <source>
        <dbReference type="ARBA" id="ARBA00022777"/>
    </source>
</evidence>
<evidence type="ECO:0000256" key="8">
    <source>
        <dbReference type="ARBA" id="ARBA00022741"/>
    </source>
</evidence>
<dbReference type="SMART" id="SM00388">
    <property type="entry name" value="HisKA"/>
    <property type="match status" value="1"/>
</dbReference>
<dbReference type="Gene3D" id="6.10.340.10">
    <property type="match status" value="1"/>
</dbReference>
<protein>
    <recommendedName>
        <fullName evidence="3">histidine kinase</fullName>
        <ecNumber evidence="3">2.7.13.3</ecNumber>
    </recommendedName>
</protein>
<evidence type="ECO:0000256" key="13">
    <source>
        <dbReference type="ARBA" id="ARBA00023136"/>
    </source>
</evidence>
<dbReference type="InterPro" id="IPR003661">
    <property type="entry name" value="HisK_dim/P_dom"/>
</dbReference>
<gene>
    <name evidence="17" type="ORF">HMPREF9443_00306</name>
</gene>
<evidence type="ECO:0000256" key="11">
    <source>
        <dbReference type="ARBA" id="ARBA00022989"/>
    </source>
</evidence>